<dbReference type="InterPro" id="IPR013126">
    <property type="entry name" value="Hsp_70_fam"/>
</dbReference>
<dbReference type="PRINTS" id="PR00301">
    <property type="entry name" value="HEATSHOCK70"/>
</dbReference>
<evidence type="ECO:0000313" key="3">
    <source>
        <dbReference type="EMBL" id="CUS10304.1"/>
    </source>
</evidence>
<dbReference type="GO" id="GO:0005524">
    <property type="term" value="F:ATP binding"/>
    <property type="evidence" value="ECO:0007669"/>
    <property type="project" value="UniProtKB-KW"/>
</dbReference>
<dbReference type="Proteomes" id="UP001412239">
    <property type="component" value="Unassembled WGS sequence"/>
</dbReference>
<reference evidence="3" key="1">
    <citation type="submission" date="2015-10" db="EMBL/GenBank/DDBJ databases">
        <authorList>
            <person name="Regsiter A."/>
            <person name="william w."/>
        </authorList>
    </citation>
    <scope>NUCLEOTIDE SEQUENCE</scope>
    <source>
        <strain evidence="3">Montdore</strain>
    </source>
</reference>
<dbReference type="AlphaFoldDB" id="A0A292PT51"/>
<dbReference type="EMBL" id="LN891050">
    <property type="protein sequence ID" value="CUS10304.1"/>
    <property type="molecule type" value="Genomic_DNA"/>
</dbReference>
<dbReference type="Pfam" id="PF00012">
    <property type="entry name" value="HSP70"/>
    <property type="match status" value="1"/>
</dbReference>
<keyword evidence="2" id="KW-0067">ATP-binding</keyword>
<dbReference type="SUPFAM" id="SSF53067">
    <property type="entry name" value="Actin-like ATPase domain"/>
    <property type="match status" value="2"/>
</dbReference>
<dbReference type="Gene3D" id="3.30.420.40">
    <property type="match status" value="2"/>
</dbReference>
<evidence type="ECO:0008006" key="5">
    <source>
        <dbReference type="Google" id="ProtNLM"/>
    </source>
</evidence>
<evidence type="ECO:0000313" key="4">
    <source>
        <dbReference type="Proteomes" id="UP001412239"/>
    </source>
</evidence>
<gene>
    <name evidence="3" type="ORF">GSTUAT00005561001</name>
</gene>
<dbReference type="GO" id="GO:0140662">
    <property type="term" value="F:ATP-dependent protein folding chaperone"/>
    <property type="evidence" value="ECO:0007669"/>
    <property type="project" value="InterPro"/>
</dbReference>
<proteinExistence type="predicted"/>
<protein>
    <recommendedName>
        <fullName evidence="5">Actin-like ATPase domain-containing protein</fullName>
    </recommendedName>
</protein>
<sequence length="587" mass="66119">MNSPKSDTSLHNIVDKIGDVSISGEANRIVVGVDFGTTYSGVAWGYTGSPSEIHVIQSWPGGMNLTSPKVPSKIAYEKDGIKWGFQVKPFQNCIECFKLCLDPNLRPPDFVSLPNIYAQLRQHDKLVQDVVRDYLQMLYDHTITTLTRALGSTFVDNTRIEFILTCPAVWSDRSKNATLQAAEGTGMAKSCKIRLISEPEAAAIYTLKTMQPKNLQVTDDSCFVVCDAGGGTVDLISYEILQTDPLQVKESVTGTGELCGSAFLNRRFESFVKERLGSTAYYAMKEKTKIAALKSWEEYVKRVFVDGEDQDVFPIQFPGLPDDEARGIDCGFMTVTREEVQAIFEPVIQEVVRLVDGQITAVQSKGRQVKSILLVGGFGSSEYLFMRLKNKYADILSTKDNPDVVLQPVDSWTAVVRGAVIRGMETIVQTRKSRYHYGVKYWEYFDENIHSEEHKYWDTTREKWLAENQIKWYIAKGTEMSEDESISFPFYITFEDHHSRVLVDELVCCQETFPPKSIDSTVTTVCKLRSDLTTVPKSLYTKGRNSKDVEYEGLHFTMEMSVLSAALLFELRVDGVRYGEVTADFAT</sequence>
<dbReference type="PANTHER" id="PTHR14187">
    <property type="entry name" value="ALPHA KINASE/ELONGATION FACTOR 2 KINASE"/>
    <property type="match status" value="1"/>
</dbReference>
<dbReference type="PANTHER" id="PTHR14187:SF82">
    <property type="entry name" value="FAMILY CHAPERONE, PUTATIVE (AFU_ORTHOLOGUE AFUA_7G08575)-RELATED"/>
    <property type="match status" value="1"/>
</dbReference>
<evidence type="ECO:0000256" key="1">
    <source>
        <dbReference type="ARBA" id="ARBA00022741"/>
    </source>
</evidence>
<dbReference type="InterPro" id="IPR043129">
    <property type="entry name" value="ATPase_NBD"/>
</dbReference>
<keyword evidence="1" id="KW-0547">Nucleotide-binding</keyword>
<dbReference type="Gene3D" id="3.90.640.10">
    <property type="entry name" value="Actin, Chain A, domain 4"/>
    <property type="match status" value="1"/>
</dbReference>
<evidence type="ECO:0000256" key="2">
    <source>
        <dbReference type="ARBA" id="ARBA00022840"/>
    </source>
</evidence>
<organism evidence="3 4">
    <name type="scientific">Tuber aestivum</name>
    <name type="common">summer truffle</name>
    <dbReference type="NCBI Taxonomy" id="59557"/>
    <lineage>
        <taxon>Eukaryota</taxon>
        <taxon>Fungi</taxon>
        <taxon>Dikarya</taxon>
        <taxon>Ascomycota</taxon>
        <taxon>Pezizomycotina</taxon>
        <taxon>Pezizomycetes</taxon>
        <taxon>Pezizales</taxon>
        <taxon>Tuberaceae</taxon>
        <taxon>Tuber</taxon>
    </lineage>
</organism>
<name>A0A292PT51_9PEZI</name>
<keyword evidence="4" id="KW-1185">Reference proteome</keyword>
<dbReference type="CDD" id="cd10170">
    <property type="entry name" value="ASKHA_NBD_HSP70"/>
    <property type="match status" value="1"/>
</dbReference>
<accession>A0A292PT51</accession>